<protein>
    <recommendedName>
        <fullName evidence="3">Transposase</fullName>
    </recommendedName>
</protein>
<keyword evidence="2" id="KW-1185">Reference proteome</keyword>
<sequence>MTINVMFFRFSGAISGLKKKCNSAEIQDIAPGNYKDASITRKLLGLRGYTGKIHPGRFPTLVFTLACLF</sequence>
<dbReference type="Proteomes" id="UP000660381">
    <property type="component" value="Unassembled WGS sequence"/>
</dbReference>
<dbReference type="RefSeq" id="WP_190909068.1">
    <property type="nucleotide sequence ID" value="NZ_JACJTQ010000069.1"/>
</dbReference>
<evidence type="ECO:0000313" key="1">
    <source>
        <dbReference type="EMBL" id="MBD2694956.1"/>
    </source>
</evidence>
<name>A0ABR8J9A4_9NOST</name>
<dbReference type="EMBL" id="JACJTQ010000069">
    <property type="protein sequence ID" value="MBD2694956.1"/>
    <property type="molecule type" value="Genomic_DNA"/>
</dbReference>
<accession>A0ABR8J9A4</accession>
<organism evidence="1 2">
    <name type="scientific">Anabaena catenula FACHB-362</name>
    <dbReference type="NCBI Taxonomy" id="2692877"/>
    <lineage>
        <taxon>Bacteria</taxon>
        <taxon>Bacillati</taxon>
        <taxon>Cyanobacteriota</taxon>
        <taxon>Cyanophyceae</taxon>
        <taxon>Nostocales</taxon>
        <taxon>Nostocaceae</taxon>
        <taxon>Anabaena</taxon>
    </lineage>
</organism>
<proteinExistence type="predicted"/>
<reference evidence="1 2" key="1">
    <citation type="journal article" date="2020" name="ISME J.">
        <title>Comparative genomics reveals insights into cyanobacterial evolution and habitat adaptation.</title>
        <authorList>
            <person name="Chen M.Y."/>
            <person name="Teng W.K."/>
            <person name="Zhao L."/>
            <person name="Hu C.X."/>
            <person name="Zhou Y.K."/>
            <person name="Han B.P."/>
            <person name="Song L.R."/>
            <person name="Shu W.S."/>
        </authorList>
    </citation>
    <scope>NUCLEOTIDE SEQUENCE [LARGE SCALE GENOMIC DNA]</scope>
    <source>
        <strain evidence="1 2">FACHB-362</strain>
    </source>
</reference>
<evidence type="ECO:0008006" key="3">
    <source>
        <dbReference type="Google" id="ProtNLM"/>
    </source>
</evidence>
<gene>
    <name evidence="1" type="ORF">H6G68_25025</name>
</gene>
<comment type="caution">
    <text evidence="1">The sequence shown here is derived from an EMBL/GenBank/DDBJ whole genome shotgun (WGS) entry which is preliminary data.</text>
</comment>
<evidence type="ECO:0000313" key="2">
    <source>
        <dbReference type="Proteomes" id="UP000660381"/>
    </source>
</evidence>